<proteinExistence type="predicted"/>
<keyword evidence="3" id="KW-1185">Reference proteome</keyword>
<reference evidence="3" key="1">
    <citation type="journal article" date="2019" name="Int. J. Syst. Evol. Microbiol.">
        <title>The Global Catalogue of Microorganisms (GCM) 10K type strain sequencing project: providing services to taxonomists for standard genome sequencing and annotation.</title>
        <authorList>
            <consortium name="The Broad Institute Genomics Platform"/>
            <consortium name="The Broad Institute Genome Sequencing Center for Infectious Disease"/>
            <person name="Wu L."/>
            <person name="Ma J."/>
        </authorList>
    </citation>
    <scope>NUCLEOTIDE SEQUENCE [LARGE SCALE GENOMIC DNA]</scope>
    <source>
        <strain evidence="3">JCM 4316</strain>
    </source>
</reference>
<evidence type="ECO:0000313" key="2">
    <source>
        <dbReference type="EMBL" id="GAA2326150.1"/>
    </source>
</evidence>
<evidence type="ECO:0008006" key="4">
    <source>
        <dbReference type="Google" id="ProtNLM"/>
    </source>
</evidence>
<organism evidence="2 3">
    <name type="scientific">Streptomyces cuspidosporus</name>
    <dbReference type="NCBI Taxonomy" id="66882"/>
    <lineage>
        <taxon>Bacteria</taxon>
        <taxon>Bacillati</taxon>
        <taxon>Actinomycetota</taxon>
        <taxon>Actinomycetes</taxon>
        <taxon>Kitasatosporales</taxon>
        <taxon>Streptomycetaceae</taxon>
        <taxon>Streptomyces</taxon>
    </lineage>
</organism>
<comment type="caution">
    <text evidence="2">The sequence shown here is derived from an EMBL/GenBank/DDBJ whole genome shotgun (WGS) entry which is preliminary data.</text>
</comment>
<sequence>MSLDDSGTPREAEAGGDGVEIPAEEAGESAHRLRSVPLGLADPLLEQVSALMTQQIGEHSGEVA</sequence>
<dbReference type="Proteomes" id="UP001500253">
    <property type="component" value="Unassembled WGS sequence"/>
</dbReference>
<evidence type="ECO:0000256" key="1">
    <source>
        <dbReference type="SAM" id="MobiDB-lite"/>
    </source>
</evidence>
<feature type="region of interest" description="Disordered" evidence="1">
    <location>
        <begin position="1"/>
        <end position="34"/>
    </location>
</feature>
<name>A0ABP5S7N5_9ACTN</name>
<protein>
    <recommendedName>
        <fullName evidence="4">FXSXX-COOH protein</fullName>
    </recommendedName>
</protein>
<dbReference type="EMBL" id="BAAASD010000001">
    <property type="protein sequence ID" value="GAA2326150.1"/>
    <property type="molecule type" value="Genomic_DNA"/>
</dbReference>
<gene>
    <name evidence="2" type="ORF">GCM10010246_04520</name>
</gene>
<evidence type="ECO:0000313" key="3">
    <source>
        <dbReference type="Proteomes" id="UP001500253"/>
    </source>
</evidence>
<accession>A0ABP5S7N5</accession>